<evidence type="ECO:0000313" key="2">
    <source>
        <dbReference type="Proteomes" id="UP000550707"/>
    </source>
</evidence>
<reference evidence="1 2" key="1">
    <citation type="journal article" date="2020" name="Nature">
        <title>Six reference-quality genomes reveal evolution of bat adaptations.</title>
        <authorList>
            <person name="Jebb D."/>
            <person name="Huang Z."/>
            <person name="Pippel M."/>
            <person name="Hughes G.M."/>
            <person name="Lavrichenko K."/>
            <person name="Devanna P."/>
            <person name="Winkler S."/>
            <person name="Jermiin L.S."/>
            <person name="Skirmuntt E.C."/>
            <person name="Katzourakis A."/>
            <person name="Burkitt-Gray L."/>
            <person name="Ray D.A."/>
            <person name="Sullivan K.A.M."/>
            <person name="Roscito J.G."/>
            <person name="Kirilenko B.M."/>
            <person name="Davalos L.M."/>
            <person name="Corthals A.P."/>
            <person name="Power M.L."/>
            <person name="Jones G."/>
            <person name="Ransome R.D."/>
            <person name="Dechmann D.K.N."/>
            <person name="Locatelli A.G."/>
            <person name="Puechmaille S.J."/>
            <person name="Fedrigo O."/>
            <person name="Jarvis E.D."/>
            <person name="Hiller M."/>
            <person name="Vernes S.C."/>
            <person name="Myers E.W."/>
            <person name="Teeling E.C."/>
        </authorList>
    </citation>
    <scope>NUCLEOTIDE SEQUENCE [LARGE SCALE GENOMIC DNA]</scope>
    <source>
        <strain evidence="1">MMolMol1</strain>
        <tissue evidence="1">Muscle</tissue>
    </source>
</reference>
<sequence>MFCFFADTPASAATCTSLRQEGCCLLWVLRRPVCSAQTRQLNELLLFTRAAFSPCTDLWLQVLNSVLLLCHHFFACADFQKFLVGYLPCVRALRSNCSFSSCFSASSHFTRISWFITVHCNSEILPINTWNVLINTSVAGLGQAVLFLPQLFTASCVQVLLTPAAFQVLLFLLHSGLPVLKPRKTCQELLFTVNSPWWLLALVQATRCSCTCAPFPRFLLSFSFSPLLKVISSYGFSILTSFFHQFHEEGFCFLIWVLSTFVKVHDSIELPFVTFSM</sequence>
<dbReference type="Proteomes" id="UP000550707">
    <property type="component" value="Unassembled WGS sequence"/>
</dbReference>
<proteinExistence type="predicted"/>
<evidence type="ECO:0000313" key="1">
    <source>
        <dbReference type="EMBL" id="KAF6500769.1"/>
    </source>
</evidence>
<comment type="caution">
    <text evidence="1">The sequence shown here is derived from an EMBL/GenBank/DDBJ whole genome shotgun (WGS) entry which is preliminary data.</text>
</comment>
<keyword evidence="2" id="KW-1185">Reference proteome</keyword>
<protein>
    <submittedName>
        <fullName evidence="1">Uncharacterized protein</fullName>
    </submittedName>
</protein>
<name>A0A7J8JWN2_MOLMO</name>
<dbReference type="EMBL" id="JACASF010000001">
    <property type="protein sequence ID" value="KAF6500769.1"/>
    <property type="molecule type" value="Genomic_DNA"/>
</dbReference>
<dbReference type="InParanoid" id="A0A7J8JWN2"/>
<gene>
    <name evidence="1" type="ORF">HJG59_007825</name>
</gene>
<dbReference type="AlphaFoldDB" id="A0A7J8JWN2"/>
<organism evidence="1 2">
    <name type="scientific">Molossus molossus</name>
    <name type="common">Pallas' mastiff bat</name>
    <name type="synonym">Vespertilio molossus</name>
    <dbReference type="NCBI Taxonomy" id="27622"/>
    <lineage>
        <taxon>Eukaryota</taxon>
        <taxon>Metazoa</taxon>
        <taxon>Chordata</taxon>
        <taxon>Craniata</taxon>
        <taxon>Vertebrata</taxon>
        <taxon>Euteleostomi</taxon>
        <taxon>Mammalia</taxon>
        <taxon>Eutheria</taxon>
        <taxon>Laurasiatheria</taxon>
        <taxon>Chiroptera</taxon>
        <taxon>Yangochiroptera</taxon>
        <taxon>Molossidae</taxon>
        <taxon>Molossus</taxon>
    </lineage>
</organism>
<accession>A0A7J8JWN2</accession>